<dbReference type="InterPro" id="IPR029050">
    <property type="entry name" value="Immunoprotect_excell_Ig-like"/>
</dbReference>
<dbReference type="Gene3D" id="2.60.40.1240">
    <property type="match status" value="1"/>
</dbReference>
<keyword evidence="8" id="KW-1133">Transmembrane helix</keyword>
<sequence length="589" mass="61456">MTEDVAGAERRPASGLSGDPLAAHDPRRVGPYPLLSRLGTGGMGTVYLGRGERGRLVAVKVIRPDLAADEEFRRRFRQEVAAARRVAPFCTAEVLDADPDAAAPYLVTEFIDGLRLDQAIARGGPLTPSTLTGLAVGVATALTAIHRAGLVHRDLKPSNVLLSLSGPRVIDFGIAQAVAHGSTAKPTSWGFGSAGWMAPEQINGQPIGPAADIFTWGILMAYAGTGQHPFGEGKDIDLAYRTVSAAPDLTGLVPPLRDLIDAALAKDPAARPTARDLLLALIERGHTGEPGVPPGEELLGLAADRAEVMASPAVVALTGPDPSSGLPRTRVAPPGYGAATAQVEGAGQPGGPGYDPRQASARYQRPGEAPGGIVPPRRPSTPAAGVRPGGAGYPGQARSGMPLRAGGRRPGGSRLGLWLTIILIILGALAITLIALNPGDSSEPGSSVPPSRTPTPTATGPNSRVYTDGSLQFQIQSLRCGVQKIGIIPRKPDGQYCLVKINVRNVGSSSRTLVANQQFMYDQNGGRHEAYSALETRLYYPFDSLWNKIQPNAQVSGTLIFDIPVDTGPTRLELHDGLIGQGAQIPVEG</sequence>
<evidence type="ECO:0000259" key="9">
    <source>
        <dbReference type="PROSITE" id="PS50011"/>
    </source>
</evidence>
<dbReference type="InterPro" id="IPR017441">
    <property type="entry name" value="Protein_kinase_ATP_BS"/>
</dbReference>
<accession>E3J3I1</accession>
<dbReference type="Gene3D" id="3.30.200.20">
    <property type="entry name" value="Phosphorylase Kinase, domain 1"/>
    <property type="match status" value="1"/>
</dbReference>
<dbReference type="Gene3D" id="1.10.510.10">
    <property type="entry name" value="Transferase(Phosphotransferase) domain 1"/>
    <property type="match status" value="1"/>
</dbReference>
<dbReference type="PROSITE" id="PS00108">
    <property type="entry name" value="PROTEIN_KINASE_ST"/>
    <property type="match status" value="1"/>
</dbReference>
<evidence type="ECO:0000256" key="6">
    <source>
        <dbReference type="PROSITE-ProRule" id="PRU10141"/>
    </source>
</evidence>
<dbReference type="PROSITE" id="PS00107">
    <property type="entry name" value="PROTEIN_KINASE_ATP"/>
    <property type="match status" value="1"/>
</dbReference>
<keyword evidence="8" id="KW-0812">Transmembrane</keyword>
<dbReference type="STRING" id="298654.FraEuI1c_0095"/>
<reference evidence="10 11" key="1">
    <citation type="submission" date="2010-10" db="EMBL/GenBank/DDBJ databases">
        <title>Complete sequence of Frankia sp. EuI1c.</title>
        <authorList>
            <consortium name="US DOE Joint Genome Institute"/>
            <person name="Lucas S."/>
            <person name="Copeland A."/>
            <person name="Lapidus A."/>
            <person name="Cheng J.-F."/>
            <person name="Bruce D."/>
            <person name="Goodwin L."/>
            <person name="Pitluck S."/>
            <person name="Chertkov O."/>
            <person name="Detter J.C."/>
            <person name="Han C."/>
            <person name="Tapia R."/>
            <person name="Land M."/>
            <person name="Hauser L."/>
            <person name="Jeffries C."/>
            <person name="Kyrpides N."/>
            <person name="Ivanova N."/>
            <person name="Mikhailova N."/>
            <person name="Beauchemin N."/>
            <person name="Sen A."/>
            <person name="Sur S.A."/>
            <person name="Gtari M."/>
            <person name="Wall L."/>
            <person name="Tisa L."/>
            <person name="Woyke T."/>
        </authorList>
    </citation>
    <scope>NUCLEOTIDE SEQUENCE [LARGE SCALE GENOMIC DNA]</scope>
    <source>
        <strain evidence="11">DSM 45817 / CECT 9037 / EuI1c</strain>
    </source>
</reference>
<dbReference type="CDD" id="cd14014">
    <property type="entry name" value="STKc_PknB_like"/>
    <property type="match status" value="1"/>
</dbReference>
<feature type="transmembrane region" description="Helical" evidence="8">
    <location>
        <begin position="415"/>
        <end position="436"/>
    </location>
</feature>
<evidence type="ECO:0000313" key="10">
    <source>
        <dbReference type="EMBL" id="ADP78183.1"/>
    </source>
</evidence>
<evidence type="ECO:0000256" key="2">
    <source>
        <dbReference type="ARBA" id="ARBA00022729"/>
    </source>
</evidence>
<dbReference type="Pfam" id="PF00069">
    <property type="entry name" value="Pkinase"/>
    <property type="match status" value="1"/>
</dbReference>
<evidence type="ECO:0000256" key="1">
    <source>
        <dbReference type="ARBA" id="ARBA00022679"/>
    </source>
</evidence>
<evidence type="ECO:0000313" key="11">
    <source>
        <dbReference type="Proteomes" id="UP000002484"/>
    </source>
</evidence>
<dbReference type="PANTHER" id="PTHR43289">
    <property type="entry name" value="MITOGEN-ACTIVATED PROTEIN KINASE KINASE KINASE 20-RELATED"/>
    <property type="match status" value="1"/>
</dbReference>
<dbReference type="Proteomes" id="UP000002484">
    <property type="component" value="Chromosome"/>
</dbReference>
<dbReference type="AlphaFoldDB" id="E3J3I1"/>
<dbReference type="SMART" id="SM00220">
    <property type="entry name" value="S_TKc"/>
    <property type="match status" value="1"/>
</dbReference>
<feature type="binding site" evidence="6">
    <location>
        <position position="60"/>
    </location>
    <ligand>
        <name>ATP</name>
        <dbReference type="ChEBI" id="CHEBI:30616"/>
    </ligand>
</feature>
<protein>
    <submittedName>
        <fullName evidence="10">Serine/threonine protein kinase</fullName>
    </submittedName>
</protein>
<keyword evidence="2" id="KW-0732">Signal</keyword>
<dbReference type="RefSeq" id="WP_013421306.1">
    <property type="nucleotide sequence ID" value="NC_014666.1"/>
</dbReference>
<keyword evidence="4 10" id="KW-0418">Kinase</keyword>
<keyword evidence="1" id="KW-0808">Transferase</keyword>
<feature type="domain" description="Protein kinase" evidence="9">
    <location>
        <begin position="32"/>
        <end position="292"/>
    </location>
</feature>
<keyword evidence="3 6" id="KW-0547">Nucleotide-binding</keyword>
<dbReference type="eggNOG" id="COG0515">
    <property type="taxonomic scope" value="Bacteria"/>
</dbReference>
<keyword evidence="8" id="KW-0472">Membrane</keyword>
<dbReference type="SUPFAM" id="SSF56112">
    <property type="entry name" value="Protein kinase-like (PK-like)"/>
    <property type="match status" value="1"/>
</dbReference>
<name>E3J3I1_PSEI1</name>
<evidence type="ECO:0000256" key="7">
    <source>
        <dbReference type="SAM" id="MobiDB-lite"/>
    </source>
</evidence>
<dbReference type="OrthoDB" id="4326323at2"/>
<evidence type="ECO:0000256" key="4">
    <source>
        <dbReference type="ARBA" id="ARBA00022777"/>
    </source>
</evidence>
<dbReference type="InterPro" id="IPR011009">
    <property type="entry name" value="Kinase-like_dom_sf"/>
</dbReference>
<keyword evidence="10" id="KW-0723">Serine/threonine-protein kinase</keyword>
<gene>
    <name evidence="10" type="ordered locus">FraEuI1c_0095</name>
</gene>
<feature type="region of interest" description="Disordered" evidence="7">
    <location>
        <begin position="440"/>
        <end position="464"/>
    </location>
</feature>
<dbReference type="InterPro" id="IPR029051">
    <property type="entry name" value="DUF4352"/>
</dbReference>
<feature type="region of interest" description="Disordered" evidence="7">
    <location>
        <begin position="1"/>
        <end position="25"/>
    </location>
</feature>
<dbReference type="GO" id="GO:0004674">
    <property type="term" value="F:protein serine/threonine kinase activity"/>
    <property type="evidence" value="ECO:0007669"/>
    <property type="project" value="UniProtKB-KW"/>
</dbReference>
<dbReference type="PROSITE" id="PS50011">
    <property type="entry name" value="PROTEIN_KINASE_DOM"/>
    <property type="match status" value="1"/>
</dbReference>
<feature type="compositionally biased region" description="Low complexity" evidence="7">
    <location>
        <begin position="444"/>
        <end position="461"/>
    </location>
</feature>
<dbReference type="InterPro" id="IPR000719">
    <property type="entry name" value="Prot_kinase_dom"/>
</dbReference>
<dbReference type="PANTHER" id="PTHR43289:SF34">
    <property type="entry name" value="SERINE_THREONINE-PROTEIN KINASE YBDM-RELATED"/>
    <property type="match status" value="1"/>
</dbReference>
<dbReference type="Pfam" id="PF11611">
    <property type="entry name" value="DUF4352"/>
    <property type="match status" value="1"/>
</dbReference>
<evidence type="ECO:0000256" key="5">
    <source>
        <dbReference type="ARBA" id="ARBA00022840"/>
    </source>
</evidence>
<dbReference type="KEGG" id="fri:FraEuI1c_0095"/>
<dbReference type="GO" id="GO:0005524">
    <property type="term" value="F:ATP binding"/>
    <property type="evidence" value="ECO:0007669"/>
    <property type="project" value="UniProtKB-UniRule"/>
</dbReference>
<dbReference type="InterPro" id="IPR008271">
    <property type="entry name" value="Ser/Thr_kinase_AS"/>
</dbReference>
<dbReference type="InParanoid" id="E3J3I1"/>
<dbReference type="HOGENOM" id="CLU_000288_135_1_11"/>
<keyword evidence="5 6" id="KW-0067">ATP-binding</keyword>
<evidence type="ECO:0000256" key="8">
    <source>
        <dbReference type="SAM" id="Phobius"/>
    </source>
</evidence>
<evidence type="ECO:0000256" key="3">
    <source>
        <dbReference type="ARBA" id="ARBA00022741"/>
    </source>
</evidence>
<proteinExistence type="predicted"/>
<feature type="region of interest" description="Disordered" evidence="7">
    <location>
        <begin position="340"/>
        <end position="409"/>
    </location>
</feature>
<keyword evidence="11" id="KW-1185">Reference proteome</keyword>
<organism evidence="10 11">
    <name type="scientific">Pseudofrankia inefficax (strain DSM 45817 / CECT 9037 / DDB 130130 / EuI1c)</name>
    <name type="common">Frankia inefficax</name>
    <dbReference type="NCBI Taxonomy" id="298654"/>
    <lineage>
        <taxon>Bacteria</taxon>
        <taxon>Bacillati</taxon>
        <taxon>Actinomycetota</taxon>
        <taxon>Actinomycetes</taxon>
        <taxon>Frankiales</taxon>
        <taxon>Frankiaceae</taxon>
        <taxon>Pseudofrankia</taxon>
    </lineage>
</organism>
<dbReference type="EMBL" id="CP002299">
    <property type="protein sequence ID" value="ADP78183.1"/>
    <property type="molecule type" value="Genomic_DNA"/>
</dbReference>